<evidence type="ECO:0000256" key="3">
    <source>
        <dbReference type="ARBA" id="ARBA00022692"/>
    </source>
</evidence>
<evidence type="ECO:0000256" key="8">
    <source>
        <dbReference type="RuleBase" id="RU363111"/>
    </source>
</evidence>
<keyword evidence="4 8" id="KW-0653">Protein transport</keyword>
<evidence type="ECO:0000256" key="2">
    <source>
        <dbReference type="ARBA" id="ARBA00022448"/>
    </source>
</evidence>
<dbReference type="InterPro" id="IPR007305">
    <property type="entry name" value="Vesicle_transpt_Got1/SFT2"/>
</dbReference>
<keyword evidence="3 8" id="KW-0812">Transmembrane</keyword>
<keyword evidence="8" id="KW-0333">Golgi apparatus</keyword>
<keyword evidence="6 8" id="KW-0472">Membrane</keyword>
<gene>
    <name evidence="9" type="ORF">SLOPH_1922</name>
</gene>
<comment type="subcellular location">
    <subcellularLocation>
        <location evidence="8">Golgi apparatus membrane</location>
        <topology evidence="8">Multi-pass membrane protein</topology>
    </subcellularLocation>
    <subcellularLocation>
        <location evidence="1">Membrane</location>
        <topology evidence="1">Multi-pass membrane protein</topology>
    </subcellularLocation>
</comment>
<organism evidence="9 10">
    <name type="scientific">Spraguea lophii (strain 42_110)</name>
    <name type="common">Microsporidian parasite</name>
    <dbReference type="NCBI Taxonomy" id="1358809"/>
    <lineage>
        <taxon>Eukaryota</taxon>
        <taxon>Fungi</taxon>
        <taxon>Fungi incertae sedis</taxon>
        <taxon>Microsporidia</taxon>
        <taxon>Spragueidae</taxon>
        <taxon>Spraguea</taxon>
    </lineage>
</organism>
<feature type="transmembrane region" description="Helical" evidence="8">
    <location>
        <begin position="138"/>
        <end position="159"/>
    </location>
</feature>
<dbReference type="FunCoup" id="S7XLZ9">
    <property type="interactions" value="73"/>
</dbReference>
<keyword evidence="10" id="KW-1185">Reference proteome</keyword>
<evidence type="ECO:0000256" key="5">
    <source>
        <dbReference type="ARBA" id="ARBA00022989"/>
    </source>
</evidence>
<dbReference type="AlphaFoldDB" id="S7XLZ9"/>
<dbReference type="GO" id="GO:0015031">
    <property type="term" value="P:protein transport"/>
    <property type="evidence" value="ECO:0007669"/>
    <property type="project" value="UniProtKB-KW"/>
</dbReference>
<dbReference type="STRING" id="1358809.S7XLZ9"/>
<dbReference type="Pfam" id="PF04178">
    <property type="entry name" value="Got1"/>
    <property type="match status" value="1"/>
</dbReference>
<protein>
    <recommendedName>
        <fullName evidence="8">Protein transport protein SFT2</fullName>
    </recommendedName>
</protein>
<keyword evidence="5 8" id="KW-1133">Transmembrane helix</keyword>
<dbReference type="OMA" id="MMSNSIR"/>
<evidence type="ECO:0000313" key="9">
    <source>
        <dbReference type="EMBL" id="EPR80124.1"/>
    </source>
</evidence>
<dbReference type="EMBL" id="ATCN01000008">
    <property type="protein sequence ID" value="EPR80124.1"/>
    <property type="molecule type" value="Genomic_DNA"/>
</dbReference>
<dbReference type="HOGENOM" id="CLU_1555234_0_0_1"/>
<sequence length="177" mass="20486">MARDPLKEVLQSNKNYGRMYNIPLKHSDFFREARRMDLEYFGLTFSQRMIAFVSCMVVGVLCFIYALFNIPSAVFRPSKFAFPYAFSNFLFFMMIGFIFGFRTYFKNIMSKKRKAYTIAFLCSTLLTLYVAVKVHSYIINFFMMIVQLCSFLAFMVSFIPGGTKGLSGVVDMILSRG</sequence>
<dbReference type="GO" id="GO:0000139">
    <property type="term" value="C:Golgi membrane"/>
    <property type="evidence" value="ECO:0007669"/>
    <property type="project" value="UniProtKB-SubCell"/>
</dbReference>
<evidence type="ECO:0000256" key="1">
    <source>
        <dbReference type="ARBA" id="ARBA00004141"/>
    </source>
</evidence>
<comment type="function">
    <text evidence="8">Nonessential protein required for the fusion of transport vesicles derived from the endocytic pathway with the Golgi complex.</text>
</comment>
<dbReference type="InParanoid" id="S7XLZ9"/>
<dbReference type="InterPro" id="IPR011691">
    <property type="entry name" value="Vesicle_transpt_SFT2"/>
</dbReference>
<accession>S7XLZ9</accession>
<dbReference type="GO" id="GO:0016192">
    <property type="term" value="P:vesicle-mediated transport"/>
    <property type="evidence" value="ECO:0007669"/>
    <property type="project" value="InterPro"/>
</dbReference>
<dbReference type="PANTHER" id="PTHR23137">
    <property type="entry name" value="VESICLE TRANSPORT PROTEIN-RELATED"/>
    <property type="match status" value="1"/>
</dbReference>
<comment type="similarity">
    <text evidence="7 8">Belongs to the SFT2 family.</text>
</comment>
<feature type="transmembrane region" description="Helical" evidence="8">
    <location>
        <begin position="115"/>
        <end position="132"/>
    </location>
</feature>
<reference evidence="10" key="1">
    <citation type="journal article" date="2013" name="PLoS Genet.">
        <title>The genome of Spraguea lophii and the basis of host-microsporidian interactions.</title>
        <authorList>
            <person name="Campbell S.E."/>
            <person name="Williams T.A."/>
            <person name="Yousuf A."/>
            <person name="Soanes D.M."/>
            <person name="Paszkiewicz K.H."/>
            <person name="Williams B.A.P."/>
        </authorList>
    </citation>
    <scope>NUCLEOTIDE SEQUENCE [LARGE SCALE GENOMIC DNA]</scope>
    <source>
        <strain evidence="10">42_110</strain>
    </source>
</reference>
<dbReference type="Proteomes" id="UP000014978">
    <property type="component" value="Unassembled WGS sequence"/>
</dbReference>
<dbReference type="PANTHER" id="PTHR23137:SF36">
    <property type="entry name" value="VESICLE TRANSPORT PROTEIN SFT2C"/>
    <property type="match status" value="1"/>
</dbReference>
<dbReference type="VEuPathDB" id="MicrosporidiaDB:SLOPH_1922"/>
<evidence type="ECO:0000256" key="4">
    <source>
        <dbReference type="ARBA" id="ARBA00022927"/>
    </source>
</evidence>
<evidence type="ECO:0000313" key="10">
    <source>
        <dbReference type="Proteomes" id="UP000014978"/>
    </source>
</evidence>
<comment type="caution">
    <text evidence="9">The sequence shown here is derived from an EMBL/GenBank/DDBJ whole genome shotgun (WGS) entry which is preliminary data.</text>
</comment>
<feature type="transmembrane region" description="Helical" evidence="8">
    <location>
        <begin position="80"/>
        <end position="103"/>
    </location>
</feature>
<keyword evidence="2 8" id="KW-0813">Transport</keyword>
<name>S7XLZ9_SPRLO</name>
<dbReference type="OrthoDB" id="660759at2759"/>
<evidence type="ECO:0000256" key="7">
    <source>
        <dbReference type="ARBA" id="ARBA00025800"/>
    </source>
</evidence>
<evidence type="ECO:0000256" key="6">
    <source>
        <dbReference type="ARBA" id="ARBA00023136"/>
    </source>
</evidence>
<proteinExistence type="inferred from homology"/>
<feature type="transmembrane region" description="Helical" evidence="8">
    <location>
        <begin position="49"/>
        <end position="68"/>
    </location>
</feature>